<comment type="caution">
    <text evidence="1">The sequence shown here is derived from an EMBL/GenBank/DDBJ whole genome shotgun (WGS) entry which is preliminary data.</text>
</comment>
<dbReference type="PATRIC" id="fig|106592.7.peg.986"/>
<organism evidence="1 2">
    <name type="scientific">Ensifer adhaerens</name>
    <name type="common">Sinorhizobium morelense</name>
    <dbReference type="NCBI Taxonomy" id="106592"/>
    <lineage>
        <taxon>Bacteria</taxon>
        <taxon>Pseudomonadati</taxon>
        <taxon>Pseudomonadota</taxon>
        <taxon>Alphaproteobacteria</taxon>
        <taxon>Hyphomicrobiales</taxon>
        <taxon>Rhizobiaceae</taxon>
        <taxon>Sinorhizobium/Ensifer group</taxon>
        <taxon>Ensifer</taxon>
    </lineage>
</organism>
<reference evidence="2" key="1">
    <citation type="submission" date="2015-07" db="EMBL/GenBank/DDBJ databases">
        <title>Whole genome sequence of an Ensifer adhaerens strain isolated from a cave pool in the Wind Cave National Park.</title>
        <authorList>
            <person name="Eng W.W.H."/>
            <person name="Gan H.M."/>
            <person name="Barton H.A."/>
            <person name="Savka M.A."/>
        </authorList>
    </citation>
    <scope>NUCLEOTIDE SEQUENCE [LARGE SCALE GENOMIC DNA]</scope>
    <source>
        <strain evidence="2">SD006</strain>
    </source>
</reference>
<evidence type="ECO:0000313" key="1">
    <source>
        <dbReference type="EMBL" id="KOF22776.1"/>
    </source>
</evidence>
<accession>A0A0L8C7D8</accession>
<protein>
    <submittedName>
        <fullName evidence="1">Uncharacterized protein</fullName>
    </submittedName>
</protein>
<dbReference type="OrthoDB" id="7875733at2"/>
<name>A0A0L8C7D8_ENSAD</name>
<sequence>MHLVAKQGDVTPAKPLAFTADGILRNPLLRETLQISARDLMAVYDIFPRVARLVASHQKWILTQAAYALHLERDPSHPDSGVTAARLLKFMHETGGASRNTAAAFLAELLAYKLLRDASGERKNKKVRPLEPTEVSENAMMRWFMSQMGTLDRLDGGRRLEHVEADTSVLGRTQPIAARMLLSDKNWSEPPAGVAIFVWTECGGLLLDDLMARPKSLTPVDGKVWLELNLAELATHYTISNTHVRRLFTKAQDSGYIGRSNDGSRGRFWMSARLVDEYCRWQAVKLAALANAYERATAGAVRLAE</sequence>
<gene>
    <name evidence="1" type="ORF">AC244_04625</name>
</gene>
<proteinExistence type="predicted"/>
<dbReference type="Proteomes" id="UP000037425">
    <property type="component" value="Unassembled WGS sequence"/>
</dbReference>
<dbReference type="AlphaFoldDB" id="A0A0L8C7D8"/>
<dbReference type="EMBL" id="LGAP01000001">
    <property type="protein sequence ID" value="KOF22776.1"/>
    <property type="molecule type" value="Genomic_DNA"/>
</dbReference>
<evidence type="ECO:0000313" key="2">
    <source>
        <dbReference type="Proteomes" id="UP000037425"/>
    </source>
</evidence>